<proteinExistence type="predicted"/>
<feature type="compositionally biased region" description="Basic and acidic residues" evidence="1">
    <location>
        <begin position="56"/>
        <end position="71"/>
    </location>
</feature>
<gene>
    <name evidence="2" type="ORF">CB5_LOCUS30839</name>
</gene>
<evidence type="ECO:0000313" key="2">
    <source>
        <dbReference type="EMBL" id="CAD1847628.1"/>
    </source>
</evidence>
<sequence length="360" mass="39075">MQGGRHPHSHPHHLHQQLAALVSAALPSQKPNTTTTTAATAANPSSSSASSAEASPAERKNKFGGGGRDDDAERAAALDSLHRAIIYPPNSFLLPHSAPFLSQALSQLLSDNKPFHFVQVVCRAARCRHRLRIPVRRPAELRPALSARGLPDRFLSWALPLLRDANADASSVESALEGLTVLLDVADAGPAERLVPPALKACQELLEDDRTSLSLLRRLLGLLTLMAVKFGSCFRPHFVDTVDLLLGWAFVPNLSESDRRVIMDSFTQFRQHWFGNLQFSVGLLAKFLGDMDVLIHDAGLEAGRSLDRSLALFSCFFTVLQVTASAALEMNMIERMAAPLLDMAPRLLGAFRCLALSLGG</sequence>
<feature type="region of interest" description="Disordered" evidence="1">
    <location>
        <begin position="24"/>
        <end position="71"/>
    </location>
</feature>
<feature type="compositionally biased region" description="Low complexity" evidence="1">
    <location>
        <begin position="24"/>
        <end position="55"/>
    </location>
</feature>
<organism evidence="2">
    <name type="scientific">Ananas comosus var. bracteatus</name>
    <name type="common">red pineapple</name>
    <dbReference type="NCBI Taxonomy" id="296719"/>
    <lineage>
        <taxon>Eukaryota</taxon>
        <taxon>Viridiplantae</taxon>
        <taxon>Streptophyta</taxon>
        <taxon>Embryophyta</taxon>
        <taxon>Tracheophyta</taxon>
        <taxon>Spermatophyta</taxon>
        <taxon>Magnoliopsida</taxon>
        <taxon>Liliopsida</taxon>
        <taxon>Poales</taxon>
        <taxon>Bromeliaceae</taxon>
        <taxon>Bromelioideae</taxon>
        <taxon>Ananas</taxon>
    </lineage>
</organism>
<evidence type="ECO:0000256" key="1">
    <source>
        <dbReference type="SAM" id="MobiDB-lite"/>
    </source>
</evidence>
<reference evidence="2" key="1">
    <citation type="submission" date="2020-07" db="EMBL/GenBank/DDBJ databases">
        <authorList>
            <person name="Lin J."/>
        </authorList>
    </citation>
    <scope>NUCLEOTIDE SEQUENCE</scope>
</reference>
<dbReference type="SUPFAM" id="SSF48371">
    <property type="entry name" value="ARM repeat"/>
    <property type="match status" value="1"/>
</dbReference>
<dbReference type="AlphaFoldDB" id="A0A6V7QXE6"/>
<dbReference type="InterPro" id="IPR016024">
    <property type="entry name" value="ARM-type_fold"/>
</dbReference>
<evidence type="ECO:0008006" key="3">
    <source>
        <dbReference type="Google" id="ProtNLM"/>
    </source>
</evidence>
<protein>
    <recommendedName>
        <fullName evidence="3">HEAT repeat-containing protein 1</fullName>
    </recommendedName>
</protein>
<accession>A0A6V7QXE6</accession>
<dbReference type="EMBL" id="CAJEUB010000057">
    <property type="protein sequence ID" value="CAD1847628.1"/>
    <property type="molecule type" value="Genomic_DNA"/>
</dbReference>
<name>A0A6V7QXE6_ANACO</name>